<organism evidence="1 3">
    <name type="scientific">Streptacidiphilus fuscans</name>
    <dbReference type="NCBI Taxonomy" id="2789292"/>
    <lineage>
        <taxon>Bacteria</taxon>
        <taxon>Bacillati</taxon>
        <taxon>Actinomycetota</taxon>
        <taxon>Actinomycetes</taxon>
        <taxon>Kitasatosporales</taxon>
        <taxon>Streptomycetaceae</taxon>
        <taxon>Streptacidiphilus</taxon>
    </lineage>
</organism>
<protein>
    <submittedName>
        <fullName evidence="1">Uncharacterized protein</fullName>
    </submittedName>
</protein>
<dbReference type="RefSeq" id="WP_196194064.1">
    <property type="nucleotide sequence ID" value="NZ_JADPRT010000004.1"/>
</dbReference>
<dbReference type="AlphaFoldDB" id="A0A931B5B4"/>
<comment type="caution">
    <text evidence="1">The sequence shown here is derived from an EMBL/GenBank/DDBJ whole genome shotgun (WGS) entry which is preliminary data.</text>
</comment>
<proteinExistence type="predicted"/>
<dbReference type="EMBL" id="JADPRT010000022">
    <property type="protein sequence ID" value="MBF9073391.1"/>
    <property type="molecule type" value="Genomic_DNA"/>
</dbReference>
<evidence type="ECO:0000313" key="2">
    <source>
        <dbReference type="EMBL" id="MBF9073391.1"/>
    </source>
</evidence>
<keyword evidence="3" id="KW-1185">Reference proteome</keyword>
<evidence type="ECO:0000313" key="3">
    <source>
        <dbReference type="Proteomes" id="UP000657385"/>
    </source>
</evidence>
<gene>
    <name evidence="1" type="ORF">I2501_12975</name>
    <name evidence="2" type="ORF">I2501_35790</name>
</gene>
<accession>A0A931B5B4</accession>
<sequence length="205" mass="21566">MSSAPSGAVVAPGALESAMRIPGAVAVEFGDLVTGRVLGSTARPALASQFPQLCGKAAVALGAGSWEEFAESGERQTVEEVIITGRRYFCMLQAVRPPGGISHAFIQVSLDRSLANLAMARLDLRAIAECLPGVVEHECRTAAARESADADATEDCLPQGDVVEPELLPQRLPGQQLPGSMAARPAVMVGEPLLRQILAALHRYR</sequence>
<dbReference type="EMBL" id="JADPRT010000004">
    <property type="protein sequence ID" value="MBF9068937.1"/>
    <property type="molecule type" value="Genomic_DNA"/>
</dbReference>
<reference evidence="1" key="1">
    <citation type="submission" date="2020-11" db="EMBL/GenBank/DDBJ databases">
        <title>Isolation and identification of active actinomycetes.</title>
        <authorList>
            <person name="Yu B."/>
        </authorList>
    </citation>
    <scope>NUCLEOTIDE SEQUENCE</scope>
    <source>
        <strain evidence="1">NEAU-YB345</strain>
    </source>
</reference>
<name>A0A931B5B4_9ACTN</name>
<evidence type="ECO:0000313" key="1">
    <source>
        <dbReference type="EMBL" id="MBF9068937.1"/>
    </source>
</evidence>
<dbReference type="Proteomes" id="UP000657385">
    <property type="component" value="Unassembled WGS sequence"/>
</dbReference>